<feature type="non-terminal residue" evidence="1">
    <location>
        <position position="456"/>
    </location>
</feature>
<sequence length="456" mass="52536">LRIPGWLKAINDVDNIGTDLFAFKISYDDPTNTAKALFNGNIAETYWKTSSDNKLRKYEYTYDGLNRLLQADYSKNGNATFNSYLEHLTYDKNGNIQSLLRNGAMDTDGIQFAQTIDNLTYTYDTNNKNQLVKVDDSSNSPQGFNDGMNTDNDFFYDANGNMIKDNNKGITGIQYNHLNLPTKIVVGTNRIEYIYNATGQKVIKKVNENNTNINTYYLSGGFQYEEIITSTTSQMPQLKFFPHAEGYVNVEQGRSTSYFNYVFNYTDHLGNIRLSYAYDPSIQTTKIIEENHYYAFGLKHTGYNSDLLLWMEDIVTDKMSLRKMFTPKSSGYQYKYNGKELQTELGQNVYAYGWRDYGPAIGSFNKMDRFSETYFSITPYNYAGNSPVAFNEIKGDSILIFSSQDNAYILYENGKLYSRNRDFLKKDVFILDSRVLVLFLMMERLLIHDSFNLLES</sequence>
<evidence type="ECO:0000313" key="2">
    <source>
        <dbReference type="Proteomes" id="UP000001593"/>
    </source>
</evidence>
<dbReference type="AlphaFoldDB" id="A7TDF9"/>
<dbReference type="NCBIfam" id="TIGR03696">
    <property type="entry name" value="Rhs_assc_core"/>
    <property type="match status" value="1"/>
</dbReference>
<name>A7TDF9_NEMVE</name>
<evidence type="ECO:0008006" key="3">
    <source>
        <dbReference type="Google" id="ProtNLM"/>
    </source>
</evidence>
<dbReference type="Proteomes" id="UP000001593">
    <property type="component" value="Unassembled WGS sequence"/>
</dbReference>
<accession>A7TDF9</accession>
<organism evidence="1 2">
    <name type="scientific">Nematostella vectensis</name>
    <name type="common">Starlet sea anemone</name>
    <dbReference type="NCBI Taxonomy" id="45351"/>
    <lineage>
        <taxon>Eukaryota</taxon>
        <taxon>Metazoa</taxon>
        <taxon>Cnidaria</taxon>
        <taxon>Anthozoa</taxon>
        <taxon>Hexacorallia</taxon>
        <taxon>Actiniaria</taxon>
        <taxon>Edwardsiidae</taxon>
        <taxon>Nematostella</taxon>
    </lineage>
</organism>
<reference evidence="1 2" key="1">
    <citation type="journal article" date="2007" name="Science">
        <title>Sea anemone genome reveals ancestral eumetazoan gene repertoire and genomic organization.</title>
        <authorList>
            <person name="Putnam N.H."/>
            <person name="Srivastava M."/>
            <person name="Hellsten U."/>
            <person name="Dirks B."/>
            <person name="Chapman J."/>
            <person name="Salamov A."/>
            <person name="Terry A."/>
            <person name="Shapiro H."/>
            <person name="Lindquist E."/>
            <person name="Kapitonov V.V."/>
            <person name="Jurka J."/>
            <person name="Genikhovich G."/>
            <person name="Grigoriev I.V."/>
            <person name="Lucas S.M."/>
            <person name="Steele R.E."/>
            <person name="Finnerty J.R."/>
            <person name="Technau U."/>
            <person name="Martindale M.Q."/>
            <person name="Rokhsar D.S."/>
        </authorList>
    </citation>
    <scope>NUCLEOTIDE SEQUENCE [LARGE SCALE GENOMIC DNA]</scope>
    <source>
        <strain evidence="2">CH2 X CH6</strain>
    </source>
</reference>
<dbReference type="InterPro" id="IPR022385">
    <property type="entry name" value="Rhs_assc_core"/>
</dbReference>
<dbReference type="PhylomeDB" id="A7TDF9"/>
<protein>
    <recommendedName>
        <fullName evidence="3">RHS repeat-associated core domain-containing protein</fullName>
    </recommendedName>
</protein>
<evidence type="ECO:0000313" key="1">
    <source>
        <dbReference type="EMBL" id="EDO25886.1"/>
    </source>
</evidence>
<gene>
    <name evidence="1" type="ORF">NEMVEDRAFT_v1g225616</name>
</gene>
<proteinExistence type="predicted"/>
<dbReference type="EMBL" id="DS477792">
    <property type="protein sequence ID" value="EDO25886.1"/>
    <property type="molecule type" value="Genomic_DNA"/>
</dbReference>
<dbReference type="InParanoid" id="A7TDF9"/>
<dbReference type="HOGENOM" id="CLU_600370_0_0_1"/>
<keyword evidence="2" id="KW-1185">Reference proteome</keyword>
<dbReference type="eggNOG" id="ENOG502SGPU">
    <property type="taxonomic scope" value="Eukaryota"/>
</dbReference>
<dbReference type="STRING" id="45351.A7TDF9"/>
<dbReference type="Gene3D" id="2.180.10.10">
    <property type="entry name" value="RHS repeat-associated core"/>
    <property type="match status" value="1"/>
</dbReference>